<dbReference type="PANTHER" id="PTHR14365">
    <property type="entry name" value="APOPTOSIS REGULATORY PROTEIN SIVA"/>
    <property type="match status" value="1"/>
</dbReference>
<dbReference type="GO" id="GO:0005175">
    <property type="term" value="F:CD27 receptor binding"/>
    <property type="evidence" value="ECO:0007669"/>
    <property type="project" value="TreeGrafter"/>
</dbReference>
<protein>
    <recommendedName>
        <fullName evidence="3">Apoptosis regulatory protein Siva</fullName>
    </recommendedName>
</protein>
<evidence type="ECO:0000313" key="1">
    <source>
        <dbReference type="EMBL" id="CAD7080429.1"/>
    </source>
</evidence>
<dbReference type="Proteomes" id="UP000594454">
    <property type="component" value="Chromosome 2"/>
</dbReference>
<dbReference type="PANTHER" id="PTHR14365:SF1">
    <property type="entry name" value="APOPTOSIS REGULATORY PROTEIN SIVA"/>
    <property type="match status" value="1"/>
</dbReference>
<dbReference type="EMBL" id="LR899010">
    <property type="protein sequence ID" value="CAD7080429.1"/>
    <property type="molecule type" value="Genomic_DNA"/>
</dbReference>
<proteinExistence type="predicted"/>
<name>A0A7R8YSC4_HERIL</name>
<dbReference type="InParanoid" id="A0A7R8YSC4"/>
<dbReference type="GO" id="GO:0097191">
    <property type="term" value="P:extrinsic apoptotic signaling pathway"/>
    <property type="evidence" value="ECO:0007669"/>
    <property type="project" value="TreeGrafter"/>
</dbReference>
<dbReference type="InterPro" id="IPR022773">
    <property type="entry name" value="Siva"/>
</dbReference>
<sequence length="176" mass="20032">MTVVVKSFPAIWAWLPMESVGRKRMRSEEASFVPQSKYYINQQLIAARDEEKLREIHDKTMNLLFRGANNFHNNNANVNLMRSFYVIQKIRLVGNGTIAFEGDEKPSGFPVDRVESKCCKKAALINWECRNCNLVVCEFCAYSCFYCSELLCGACVTLFGCGTTDNPCCDQCKMFS</sequence>
<organism evidence="1 2">
    <name type="scientific">Hermetia illucens</name>
    <name type="common">Black soldier fly</name>
    <dbReference type="NCBI Taxonomy" id="343691"/>
    <lineage>
        <taxon>Eukaryota</taxon>
        <taxon>Metazoa</taxon>
        <taxon>Ecdysozoa</taxon>
        <taxon>Arthropoda</taxon>
        <taxon>Hexapoda</taxon>
        <taxon>Insecta</taxon>
        <taxon>Pterygota</taxon>
        <taxon>Neoptera</taxon>
        <taxon>Endopterygota</taxon>
        <taxon>Diptera</taxon>
        <taxon>Brachycera</taxon>
        <taxon>Stratiomyomorpha</taxon>
        <taxon>Stratiomyidae</taxon>
        <taxon>Hermetiinae</taxon>
        <taxon>Hermetia</taxon>
    </lineage>
</organism>
<gene>
    <name evidence="1" type="ORF">HERILL_LOCUS3583</name>
</gene>
<evidence type="ECO:0000313" key="2">
    <source>
        <dbReference type="Proteomes" id="UP000594454"/>
    </source>
</evidence>
<dbReference type="FunCoup" id="A0A7R8YSC4">
    <property type="interactions" value="68"/>
</dbReference>
<dbReference type="AlphaFoldDB" id="A0A7R8YSC4"/>
<evidence type="ECO:0008006" key="3">
    <source>
        <dbReference type="Google" id="ProtNLM"/>
    </source>
</evidence>
<keyword evidence="2" id="KW-1185">Reference proteome</keyword>
<reference evidence="1 2" key="1">
    <citation type="submission" date="2020-11" db="EMBL/GenBank/DDBJ databases">
        <authorList>
            <person name="Wallbank WR R."/>
            <person name="Pardo Diaz C."/>
            <person name="Kozak K."/>
            <person name="Martin S."/>
            <person name="Jiggins C."/>
            <person name="Moest M."/>
            <person name="Warren A I."/>
            <person name="Generalovic N T."/>
            <person name="Byers J.R.P. K."/>
            <person name="Montejo-Kovacevich G."/>
            <person name="Yen C E."/>
        </authorList>
    </citation>
    <scope>NUCLEOTIDE SEQUENCE [LARGE SCALE GENOMIC DNA]</scope>
</reference>
<accession>A0A7R8YSC4</accession>
<dbReference type="OrthoDB" id="60860at2759"/>